<dbReference type="InterPro" id="IPR010982">
    <property type="entry name" value="Lambda_DNA-bd_dom_sf"/>
</dbReference>
<keyword evidence="1" id="KW-0238">DNA-binding</keyword>
<proteinExistence type="predicted"/>
<dbReference type="AlphaFoldDB" id="A0A0C2RC06"/>
<feature type="domain" description="HTH cro/C1-type" evidence="2">
    <location>
        <begin position="22"/>
        <end position="69"/>
    </location>
</feature>
<dbReference type="PROSITE" id="PS50943">
    <property type="entry name" value="HTH_CROC1"/>
    <property type="match status" value="1"/>
</dbReference>
<dbReference type="PANTHER" id="PTHR36924:SF1">
    <property type="entry name" value="ANTITOXIN HIGA-1"/>
    <property type="match status" value="1"/>
</dbReference>
<dbReference type="SMART" id="SM00530">
    <property type="entry name" value="HTH_XRE"/>
    <property type="match status" value="1"/>
</dbReference>
<dbReference type="RefSeq" id="WP_041079458.1">
    <property type="nucleotide sequence ID" value="NZ_CP116496.1"/>
</dbReference>
<name>A0A0C2RC06_9RICK</name>
<dbReference type="PANTHER" id="PTHR36924">
    <property type="entry name" value="ANTITOXIN HIGA-1"/>
    <property type="match status" value="1"/>
</dbReference>
<reference evidence="3 4" key="1">
    <citation type="submission" date="2014-12" db="EMBL/GenBank/DDBJ databases">
        <title>Whole genome sequence of Candidatus Rickettsia asemboensis strain NMRCii isolated from cat fleas in west Kenya.</title>
        <authorList>
            <person name="Jima D."/>
            <person name="Luce-Fedrow A."/>
            <person name="Yang Y."/>
            <person name="Maina A.N."/>
            <person name="Snesrud E.C."/>
            <person name="Jarman R.G."/>
            <person name="Richards A.L."/>
            <person name="Hang J."/>
        </authorList>
    </citation>
    <scope>NUCLEOTIDE SEQUENCE [LARGE SCALE GENOMIC DNA]</scope>
    <source>
        <strain evidence="3 4">NMRCii</strain>
    </source>
</reference>
<dbReference type="NCBIfam" id="TIGR02607">
    <property type="entry name" value="antidote_HigA"/>
    <property type="match status" value="1"/>
</dbReference>
<dbReference type="Gene3D" id="1.10.260.40">
    <property type="entry name" value="lambda repressor-like DNA-binding domains"/>
    <property type="match status" value="1"/>
</dbReference>
<dbReference type="InterPro" id="IPR001387">
    <property type="entry name" value="Cro/C1-type_HTH"/>
</dbReference>
<gene>
    <name evidence="3" type="ORF">SB78_06295</name>
</gene>
<sequence length="103" mass="12102">MHQLITLVTPGEVLEEEFMKPLNISQNQLARDIDVPPSRIHAIVHGRRSITADMALRLGKYFQTSAQMWINLQSHYDLELVERNEWPYIKDRIRIMQISRTTS</sequence>
<dbReference type="GO" id="GO:0003677">
    <property type="term" value="F:DNA binding"/>
    <property type="evidence" value="ECO:0007669"/>
    <property type="project" value="UniProtKB-KW"/>
</dbReference>
<dbReference type="InterPro" id="IPR013430">
    <property type="entry name" value="Toxin_antidote_HigA"/>
</dbReference>
<dbReference type="SUPFAM" id="SSF47413">
    <property type="entry name" value="lambda repressor-like DNA-binding domains"/>
    <property type="match status" value="1"/>
</dbReference>
<evidence type="ECO:0000313" key="4">
    <source>
        <dbReference type="Proteomes" id="UP000031952"/>
    </source>
</evidence>
<evidence type="ECO:0000259" key="2">
    <source>
        <dbReference type="PROSITE" id="PS50943"/>
    </source>
</evidence>
<protein>
    <submittedName>
        <fullName evidence="3">XRE family transcriptional regulator</fullName>
    </submittedName>
</protein>
<evidence type="ECO:0000256" key="1">
    <source>
        <dbReference type="ARBA" id="ARBA00023125"/>
    </source>
</evidence>
<comment type="caution">
    <text evidence="3">The sequence shown here is derived from an EMBL/GenBank/DDBJ whole genome shotgun (WGS) entry which is preliminary data.</text>
</comment>
<keyword evidence="4" id="KW-1185">Reference proteome</keyword>
<organism evidence="3 4">
    <name type="scientific">Rickettsia asembonensis</name>
    <dbReference type="NCBI Taxonomy" id="1068590"/>
    <lineage>
        <taxon>Bacteria</taxon>
        <taxon>Pseudomonadati</taxon>
        <taxon>Pseudomonadota</taxon>
        <taxon>Alphaproteobacteria</taxon>
        <taxon>Rickettsiales</taxon>
        <taxon>Rickettsiaceae</taxon>
        <taxon>Rickettsieae</taxon>
        <taxon>Rickettsia</taxon>
        <taxon>spotted fever group</taxon>
    </lineage>
</organism>
<accession>A0A0C2RC06</accession>
<dbReference type="EMBL" id="JWSW01000075">
    <property type="protein sequence ID" value="KIJ88350.1"/>
    <property type="molecule type" value="Genomic_DNA"/>
</dbReference>
<evidence type="ECO:0000313" key="3">
    <source>
        <dbReference type="EMBL" id="KIJ88350.1"/>
    </source>
</evidence>
<dbReference type="Proteomes" id="UP000031952">
    <property type="component" value="Unassembled WGS sequence"/>
</dbReference>
<dbReference type="CDD" id="cd00093">
    <property type="entry name" value="HTH_XRE"/>
    <property type="match status" value="1"/>
</dbReference>
<dbReference type="Pfam" id="PF01381">
    <property type="entry name" value="HTH_3"/>
    <property type="match status" value="1"/>
</dbReference>